<dbReference type="VEuPathDB" id="FungiDB:VP01_293g1"/>
<dbReference type="OrthoDB" id="2497232at2759"/>
<name>A0A0L6V145_9BASI</name>
<sequence>NYYVYLGIPLGHTLGIGYEEESALASLTAKKVRMRVGQFSCLLKDKNTPLYVKTSIIKTYILSTALYGGEWIGMNKSRTDQIQKETWSKMNQAAASWELSIPLISVACAQARHRILAKSGELLTDAKPIFAGKEQGSKKKTWSSITRAKIGKALAKVARGTVYRDKKYSKKIAKTWIDNNGASDSVDAIKQERTAVVATLWHAAMDDGTLGDEGGYSRRQMGNSRDFIKTALYYPELREEIRVLVKFRLNIYPTYEELYKATSAGRSICGIKNCVREAVGRSGCPLCKNKDIKYSNRNHVHLLLHCTHLKELRDKHLTPLIKRMHSDFNKGGLSDLAMADLLLGAYCCVSGPEKPERRQEARKGSPIWWTIRRFQLGWGQLTGRMPENICEYGFVPVAKFLYTALKLYFRECEEALETLVVL</sequence>
<dbReference type="STRING" id="27349.A0A0L6V145"/>
<evidence type="ECO:0000313" key="2">
    <source>
        <dbReference type="Proteomes" id="UP000037035"/>
    </source>
</evidence>
<dbReference type="Proteomes" id="UP000037035">
    <property type="component" value="Unassembled WGS sequence"/>
</dbReference>
<gene>
    <name evidence="1" type="ORF">VP01_293g1</name>
</gene>
<dbReference type="AlphaFoldDB" id="A0A0L6V145"/>
<comment type="caution">
    <text evidence="1">The sequence shown here is derived from an EMBL/GenBank/DDBJ whole genome shotgun (WGS) entry which is preliminary data.</text>
</comment>
<dbReference type="EMBL" id="LAVV01007879">
    <property type="protein sequence ID" value="KNZ54459.1"/>
    <property type="molecule type" value="Genomic_DNA"/>
</dbReference>
<accession>A0A0L6V145</accession>
<evidence type="ECO:0000313" key="1">
    <source>
        <dbReference type="EMBL" id="KNZ54459.1"/>
    </source>
</evidence>
<keyword evidence="2" id="KW-1185">Reference proteome</keyword>
<protein>
    <submittedName>
        <fullName evidence="1">Uncharacterized protein</fullName>
    </submittedName>
</protein>
<reference evidence="1 2" key="1">
    <citation type="submission" date="2015-08" db="EMBL/GenBank/DDBJ databases">
        <title>Next Generation Sequencing and Analysis of the Genome of Puccinia sorghi L Schw, the Causal Agent of Maize Common Rust.</title>
        <authorList>
            <person name="Rochi L."/>
            <person name="Burguener G."/>
            <person name="Darino M."/>
            <person name="Turjanski A."/>
            <person name="Kreff E."/>
            <person name="Dieguez M.J."/>
            <person name="Sacco F."/>
        </authorList>
    </citation>
    <scope>NUCLEOTIDE SEQUENCE [LARGE SCALE GENOMIC DNA]</scope>
    <source>
        <strain evidence="1 2">RO10H11247</strain>
    </source>
</reference>
<organism evidence="1 2">
    <name type="scientific">Puccinia sorghi</name>
    <dbReference type="NCBI Taxonomy" id="27349"/>
    <lineage>
        <taxon>Eukaryota</taxon>
        <taxon>Fungi</taxon>
        <taxon>Dikarya</taxon>
        <taxon>Basidiomycota</taxon>
        <taxon>Pucciniomycotina</taxon>
        <taxon>Pucciniomycetes</taxon>
        <taxon>Pucciniales</taxon>
        <taxon>Pucciniaceae</taxon>
        <taxon>Puccinia</taxon>
    </lineage>
</organism>
<feature type="non-terminal residue" evidence="1">
    <location>
        <position position="1"/>
    </location>
</feature>
<proteinExistence type="predicted"/>